<sequence length="173" mass="19457">MIGWRKSKGFSTSKAGRVGQRCYRVMATSGVDELVPWAVMKKVFSIVKWPPELALEELELNAVPFWTQIRGIPLGLASVENVQRVIKEAGEFIAMEDPGHARGFVRLIRRSHYLRDAGFEGSQIRKPGWNFGTNGFKISATSVDGLGISIQNAPLRCLEKGRWRMASGLRRRR</sequence>
<dbReference type="OrthoDB" id="1165906at2759"/>
<organism evidence="1 2">
    <name type="scientific">Pyrus ussuriensis x Pyrus communis</name>
    <dbReference type="NCBI Taxonomy" id="2448454"/>
    <lineage>
        <taxon>Eukaryota</taxon>
        <taxon>Viridiplantae</taxon>
        <taxon>Streptophyta</taxon>
        <taxon>Embryophyta</taxon>
        <taxon>Tracheophyta</taxon>
        <taxon>Spermatophyta</taxon>
        <taxon>Magnoliopsida</taxon>
        <taxon>eudicotyledons</taxon>
        <taxon>Gunneridae</taxon>
        <taxon>Pentapetalae</taxon>
        <taxon>rosids</taxon>
        <taxon>fabids</taxon>
        <taxon>Rosales</taxon>
        <taxon>Rosaceae</taxon>
        <taxon>Amygdaloideae</taxon>
        <taxon>Maleae</taxon>
        <taxon>Pyrus</taxon>
    </lineage>
</organism>
<keyword evidence="2" id="KW-1185">Reference proteome</keyword>
<evidence type="ECO:0000313" key="2">
    <source>
        <dbReference type="Proteomes" id="UP000327157"/>
    </source>
</evidence>
<dbReference type="EMBL" id="SMOL01000160">
    <property type="protein sequence ID" value="KAB2626047.1"/>
    <property type="molecule type" value="Genomic_DNA"/>
</dbReference>
<evidence type="ECO:0000313" key="1">
    <source>
        <dbReference type="EMBL" id="KAB2626047.1"/>
    </source>
</evidence>
<dbReference type="AlphaFoldDB" id="A0A5N5HGM7"/>
<name>A0A5N5HGM7_9ROSA</name>
<protein>
    <submittedName>
        <fullName evidence="1">Uncharacterized protein</fullName>
    </submittedName>
</protein>
<proteinExistence type="predicted"/>
<accession>A0A5N5HGM7</accession>
<dbReference type="Proteomes" id="UP000327157">
    <property type="component" value="Chromosome 16"/>
</dbReference>
<reference evidence="1 2" key="3">
    <citation type="submission" date="2019-11" db="EMBL/GenBank/DDBJ databases">
        <title>A de novo genome assembly of a pear dwarfing rootstock.</title>
        <authorList>
            <person name="Wang F."/>
            <person name="Wang J."/>
            <person name="Li S."/>
            <person name="Zhang Y."/>
            <person name="Fang M."/>
            <person name="Ma L."/>
            <person name="Zhao Y."/>
            <person name="Jiang S."/>
        </authorList>
    </citation>
    <scope>NUCLEOTIDE SEQUENCE [LARGE SCALE GENOMIC DNA]</scope>
    <source>
        <strain evidence="1">S2</strain>
        <tissue evidence="1">Leaf</tissue>
    </source>
</reference>
<reference evidence="2" key="2">
    <citation type="submission" date="2019-10" db="EMBL/GenBank/DDBJ databases">
        <title>A de novo genome assembly of a pear dwarfing rootstock.</title>
        <authorList>
            <person name="Wang F."/>
            <person name="Wang J."/>
            <person name="Li S."/>
            <person name="Zhang Y."/>
            <person name="Fang M."/>
            <person name="Ma L."/>
            <person name="Zhao Y."/>
            <person name="Jiang S."/>
        </authorList>
    </citation>
    <scope>NUCLEOTIDE SEQUENCE [LARGE SCALE GENOMIC DNA]</scope>
</reference>
<reference evidence="1 2" key="1">
    <citation type="submission" date="2019-09" db="EMBL/GenBank/DDBJ databases">
        <authorList>
            <person name="Ou C."/>
        </authorList>
    </citation>
    <scope>NUCLEOTIDE SEQUENCE [LARGE SCALE GENOMIC DNA]</scope>
    <source>
        <strain evidence="1">S2</strain>
        <tissue evidence="1">Leaf</tissue>
    </source>
</reference>
<gene>
    <name evidence="1" type="ORF">D8674_017707</name>
</gene>
<comment type="caution">
    <text evidence="1">The sequence shown here is derived from an EMBL/GenBank/DDBJ whole genome shotgun (WGS) entry which is preliminary data.</text>
</comment>